<dbReference type="EMBL" id="VTER01000001">
    <property type="protein sequence ID" value="TYS52245.1"/>
    <property type="molecule type" value="Genomic_DNA"/>
</dbReference>
<evidence type="ECO:0000313" key="2">
    <source>
        <dbReference type="Proteomes" id="UP000322139"/>
    </source>
</evidence>
<dbReference type="PANTHER" id="PTHR10000:SF55">
    <property type="entry name" value="5-AMINO-6-(5-PHOSPHO-D-RIBITYLAMINO)URACIL PHOSPHATASE YCSE"/>
    <property type="match status" value="1"/>
</dbReference>
<dbReference type="SUPFAM" id="SSF56784">
    <property type="entry name" value="HAD-like"/>
    <property type="match status" value="1"/>
</dbReference>
<dbReference type="RefSeq" id="WP_148973220.1">
    <property type="nucleotide sequence ID" value="NZ_VTER01000001.1"/>
</dbReference>
<dbReference type="CDD" id="cd07516">
    <property type="entry name" value="HAD_Pase"/>
    <property type="match status" value="1"/>
</dbReference>
<dbReference type="NCBIfam" id="TIGR01484">
    <property type="entry name" value="HAD-SF-IIB"/>
    <property type="match status" value="1"/>
</dbReference>
<name>A0A5D4RLF3_9BACI</name>
<accession>A0A5D4RLF3</accession>
<dbReference type="Pfam" id="PF08282">
    <property type="entry name" value="Hydrolase_3"/>
    <property type="match status" value="2"/>
</dbReference>
<dbReference type="Gene3D" id="3.30.1240.10">
    <property type="match status" value="1"/>
</dbReference>
<dbReference type="SFLD" id="SFLDG01144">
    <property type="entry name" value="C2.B.4:_PGP_Like"/>
    <property type="match status" value="1"/>
</dbReference>
<dbReference type="InterPro" id="IPR023214">
    <property type="entry name" value="HAD_sf"/>
</dbReference>
<dbReference type="Proteomes" id="UP000322139">
    <property type="component" value="Unassembled WGS sequence"/>
</dbReference>
<dbReference type="SFLD" id="SFLDS00003">
    <property type="entry name" value="Haloacid_Dehalogenase"/>
    <property type="match status" value="1"/>
</dbReference>
<dbReference type="Gene3D" id="3.40.50.1000">
    <property type="entry name" value="HAD superfamily/HAD-like"/>
    <property type="match status" value="1"/>
</dbReference>
<dbReference type="GO" id="GO:0005829">
    <property type="term" value="C:cytosol"/>
    <property type="evidence" value="ECO:0007669"/>
    <property type="project" value="TreeGrafter"/>
</dbReference>
<dbReference type="GO" id="GO:0016791">
    <property type="term" value="F:phosphatase activity"/>
    <property type="evidence" value="ECO:0007669"/>
    <property type="project" value="TreeGrafter"/>
</dbReference>
<dbReference type="InterPro" id="IPR036412">
    <property type="entry name" value="HAD-like_sf"/>
</dbReference>
<dbReference type="GO" id="GO:0000287">
    <property type="term" value="F:magnesium ion binding"/>
    <property type="evidence" value="ECO:0007669"/>
    <property type="project" value="TreeGrafter"/>
</dbReference>
<organism evidence="1 2">
    <name type="scientific">Bacillus infantis</name>
    <dbReference type="NCBI Taxonomy" id="324767"/>
    <lineage>
        <taxon>Bacteria</taxon>
        <taxon>Bacillati</taxon>
        <taxon>Bacillota</taxon>
        <taxon>Bacilli</taxon>
        <taxon>Bacillales</taxon>
        <taxon>Bacillaceae</taxon>
        <taxon>Bacillus</taxon>
    </lineage>
</organism>
<dbReference type="SFLD" id="SFLDG01140">
    <property type="entry name" value="C2.B:_Phosphomannomutase_and_P"/>
    <property type="match status" value="1"/>
</dbReference>
<comment type="caution">
    <text evidence="1">The sequence shown here is derived from an EMBL/GenBank/DDBJ whole genome shotgun (WGS) entry which is preliminary data.</text>
</comment>
<dbReference type="PROSITE" id="PS01228">
    <property type="entry name" value="COF_1"/>
    <property type="match status" value="1"/>
</dbReference>
<protein>
    <submittedName>
        <fullName evidence="1">HAD family phosphatase</fullName>
    </submittedName>
</protein>
<gene>
    <name evidence="1" type="ORF">FZD51_02060</name>
</gene>
<dbReference type="PANTHER" id="PTHR10000">
    <property type="entry name" value="PHOSPHOSERINE PHOSPHATASE"/>
    <property type="match status" value="1"/>
</dbReference>
<reference evidence="1 2" key="1">
    <citation type="submission" date="2019-08" db="EMBL/GenBank/DDBJ databases">
        <title>Bacillus genomes from the desert of Cuatro Cienegas, Coahuila.</title>
        <authorList>
            <person name="Olmedo-Alvarez G."/>
        </authorList>
    </citation>
    <scope>NUCLEOTIDE SEQUENCE [LARGE SCALE GENOMIC DNA]</scope>
    <source>
        <strain evidence="1 2">CH446_14T</strain>
    </source>
</reference>
<evidence type="ECO:0000313" key="1">
    <source>
        <dbReference type="EMBL" id="TYS52245.1"/>
    </source>
</evidence>
<dbReference type="AlphaFoldDB" id="A0A5D4RLF3"/>
<sequence>MQNREESPEIKLIALDMDGTLLNEKGEVSDGNRKAVKEAIEAGIKVVLSTGRTRLTCRDHADSLELDSYLVTINGGEIWGPDGSLVERNPVSAELISWMWDLSKKHKAGFWAVNSEKVFRDEMPEDLLSNEWLKFGFNIEDDAARETVLQTLAERGELEITNSALTNIEVNALGVNKANGIKRVCELLGLTMDQVMAVGDSLNDISMIRECGWGVAMGNAQDTVKEVADAVTDANTEDGVAAAIRKFALKKQLS</sequence>
<proteinExistence type="predicted"/>
<dbReference type="InterPro" id="IPR006379">
    <property type="entry name" value="HAD-SF_hydro_IIB"/>
</dbReference>